<accession>A0A2P5CZ64</accession>
<organism evidence="1 2">
    <name type="scientific">Trema orientale</name>
    <name type="common">Charcoal tree</name>
    <name type="synonym">Celtis orientalis</name>
    <dbReference type="NCBI Taxonomy" id="63057"/>
    <lineage>
        <taxon>Eukaryota</taxon>
        <taxon>Viridiplantae</taxon>
        <taxon>Streptophyta</taxon>
        <taxon>Embryophyta</taxon>
        <taxon>Tracheophyta</taxon>
        <taxon>Spermatophyta</taxon>
        <taxon>Magnoliopsida</taxon>
        <taxon>eudicotyledons</taxon>
        <taxon>Gunneridae</taxon>
        <taxon>Pentapetalae</taxon>
        <taxon>rosids</taxon>
        <taxon>fabids</taxon>
        <taxon>Rosales</taxon>
        <taxon>Cannabaceae</taxon>
        <taxon>Trema</taxon>
    </lineage>
</organism>
<evidence type="ECO:0000313" key="1">
    <source>
        <dbReference type="EMBL" id="PON66334.1"/>
    </source>
</evidence>
<evidence type="ECO:0000313" key="2">
    <source>
        <dbReference type="Proteomes" id="UP000237000"/>
    </source>
</evidence>
<name>A0A2P5CZ64_TREOI</name>
<comment type="caution">
    <text evidence="1">The sequence shown here is derived from an EMBL/GenBank/DDBJ whole genome shotgun (WGS) entry which is preliminary data.</text>
</comment>
<protein>
    <submittedName>
        <fullName evidence="1">Uncharacterized protein</fullName>
    </submittedName>
</protein>
<feature type="non-terminal residue" evidence="1">
    <location>
        <position position="1"/>
    </location>
</feature>
<gene>
    <name evidence="1" type="ORF">TorRG33x02_268470</name>
</gene>
<dbReference type="AlphaFoldDB" id="A0A2P5CZ64"/>
<dbReference type="Proteomes" id="UP000237000">
    <property type="component" value="Unassembled WGS sequence"/>
</dbReference>
<proteinExistence type="predicted"/>
<sequence length="68" mass="7326">HLEDIPACLPWTTSMNNLRGTAVALGLKTVTESEILELNYQINLTSATGKLLPWSSPSHDSHSGIAHS</sequence>
<keyword evidence="2" id="KW-1185">Reference proteome</keyword>
<dbReference type="InParanoid" id="A0A2P5CZ64"/>
<reference evidence="2" key="1">
    <citation type="submission" date="2016-06" db="EMBL/GenBank/DDBJ databases">
        <title>Parallel loss of symbiosis genes in relatives of nitrogen-fixing non-legume Parasponia.</title>
        <authorList>
            <person name="Van Velzen R."/>
            <person name="Holmer R."/>
            <person name="Bu F."/>
            <person name="Rutten L."/>
            <person name="Van Zeijl A."/>
            <person name="Liu W."/>
            <person name="Santuari L."/>
            <person name="Cao Q."/>
            <person name="Sharma T."/>
            <person name="Shen D."/>
            <person name="Roswanjaya Y."/>
            <person name="Wardhani T."/>
            <person name="Kalhor M.S."/>
            <person name="Jansen J."/>
            <person name="Van den Hoogen J."/>
            <person name="Gungor B."/>
            <person name="Hartog M."/>
            <person name="Hontelez J."/>
            <person name="Verver J."/>
            <person name="Yang W.-C."/>
            <person name="Schijlen E."/>
            <person name="Repin R."/>
            <person name="Schilthuizen M."/>
            <person name="Schranz E."/>
            <person name="Heidstra R."/>
            <person name="Miyata K."/>
            <person name="Fedorova E."/>
            <person name="Kohlen W."/>
            <person name="Bisseling T."/>
            <person name="Smit S."/>
            <person name="Geurts R."/>
        </authorList>
    </citation>
    <scope>NUCLEOTIDE SEQUENCE [LARGE SCALE GENOMIC DNA]</scope>
    <source>
        <strain evidence="2">cv. RG33-2</strain>
    </source>
</reference>
<dbReference type="EMBL" id="JXTC01000313">
    <property type="protein sequence ID" value="PON66334.1"/>
    <property type="molecule type" value="Genomic_DNA"/>
</dbReference>